<accession>A0AAD6UAG8</accession>
<feature type="signal peptide" evidence="1">
    <location>
        <begin position="1"/>
        <end position="23"/>
    </location>
</feature>
<protein>
    <recommendedName>
        <fullName evidence="4">Ser-Thr-rich glycosyl-phosphatidyl-inositol-anchored membrane family-domain-containing protein</fullName>
    </recommendedName>
</protein>
<reference evidence="2" key="1">
    <citation type="submission" date="2023-03" db="EMBL/GenBank/DDBJ databases">
        <title>Massive genome expansion in bonnet fungi (Mycena s.s.) driven by repeated elements and novel gene families across ecological guilds.</title>
        <authorList>
            <consortium name="Lawrence Berkeley National Laboratory"/>
            <person name="Harder C.B."/>
            <person name="Miyauchi S."/>
            <person name="Viragh M."/>
            <person name="Kuo A."/>
            <person name="Thoen E."/>
            <person name="Andreopoulos B."/>
            <person name="Lu D."/>
            <person name="Skrede I."/>
            <person name="Drula E."/>
            <person name="Henrissat B."/>
            <person name="Morin E."/>
            <person name="Kohler A."/>
            <person name="Barry K."/>
            <person name="LaButti K."/>
            <person name="Morin E."/>
            <person name="Salamov A."/>
            <person name="Lipzen A."/>
            <person name="Mereny Z."/>
            <person name="Hegedus B."/>
            <person name="Baldrian P."/>
            <person name="Stursova M."/>
            <person name="Weitz H."/>
            <person name="Taylor A."/>
            <person name="Grigoriev I.V."/>
            <person name="Nagy L.G."/>
            <person name="Martin F."/>
            <person name="Kauserud H."/>
        </authorList>
    </citation>
    <scope>NUCLEOTIDE SEQUENCE</scope>
    <source>
        <strain evidence="2">CBHHK173m</strain>
    </source>
</reference>
<gene>
    <name evidence="2" type="ORF">B0H15DRAFT_68557</name>
</gene>
<dbReference type="Proteomes" id="UP001222325">
    <property type="component" value="Unassembled WGS sequence"/>
</dbReference>
<sequence>MFSSIASPSGLLAVLSSLAAASALFIPYQVGEASSSLNPSPSHASRRDVYSPPIISPNGSTKWVKGTEVNVTWSTANMPSKITNPNGKIFLGHLEASSSNEHLDLEHPLAEGFDIRDGHRIITVPTVSSREDYIIVLMGDSGNRSPVFTIL</sequence>
<keyword evidence="3" id="KW-1185">Reference proteome</keyword>
<name>A0AAD6UAG8_9AGAR</name>
<comment type="caution">
    <text evidence="2">The sequence shown here is derived from an EMBL/GenBank/DDBJ whole genome shotgun (WGS) entry which is preliminary data.</text>
</comment>
<proteinExistence type="predicted"/>
<evidence type="ECO:0000256" key="1">
    <source>
        <dbReference type="SAM" id="SignalP"/>
    </source>
</evidence>
<evidence type="ECO:0000313" key="3">
    <source>
        <dbReference type="Proteomes" id="UP001222325"/>
    </source>
</evidence>
<organism evidence="2 3">
    <name type="scientific">Mycena belliarum</name>
    <dbReference type="NCBI Taxonomy" id="1033014"/>
    <lineage>
        <taxon>Eukaryota</taxon>
        <taxon>Fungi</taxon>
        <taxon>Dikarya</taxon>
        <taxon>Basidiomycota</taxon>
        <taxon>Agaricomycotina</taxon>
        <taxon>Agaricomycetes</taxon>
        <taxon>Agaricomycetidae</taxon>
        <taxon>Agaricales</taxon>
        <taxon>Marasmiineae</taxon>
        <taxon>Mycenaceae</taxon>
        <taxon>Mycena</taxon>
    </lineage>
</organism>
<keyword evidence="1" id="KW-0732">Signal</keyword>
<feature type="chain" id="PRO_5042001801" description="Ser-Thr-rich glycosyl-phosphatidyl-inositol-anchored membrane family-domain-containing protein" evidence="1">
    <location>
        <begin position="24"/>
        <end position="151"/>
    </location>
</feature>
<evidence type="ECO:0008006" key="4">
    <source>
        <dbReference type="Google" id="ProtNLM"/>
    </source>
</evidence>
<dbReference type="AlphaFoldDB" id="A0AAD6UAG8"/>
<dbReference type="EMBL" id="JARJCN010000012">
    <property type="protein sequence ID" value="KAJ7095730.1"/>
    <property type="molecule type" value="Genomic_DNA"/>
</dbReference>
<evidence type="ECO:0000313" key="2">
    <source>
        <dbReference type="EMBL" id="KAJ7095730.1"/>
    </source>
</evidence>